<keyword evidence="3" id="KW-0410">Iron transport</keyword>
<dbReference type="SMART" id="SM00965">
    <property type="entry name" value="STN"/>
    <property type="match status" value="1"/>
</dbReference>
<keyword evidence="6" id="KW-0998">Cell outer membrane</keyword>
<keyword evidence="10" id="KW-1185">Reference proteome</keyword>
<proteinExistence type="inferred from homology"/>
<feature type="domain" description="Secretin/TonB short N-terminal" evidence="8">
    <location>
        <begin position="41"/>
        <end position="92"/>
    </location>
</feature>
<keyword evidence="3" id="KW-0406">Ion transport</keyword>
<dbReference type="Gene3D" id="2.170.130.10">
    <property type="entry name" value="TonB-dependent receptor, plug domain"/>
    <property type="match status" value="1"/>
</dbReference>
<keyword evidence="7" id="KW-0798">TonB box</keyword>
<dbReference type="GO" id="GO:0009279">
    <property type="term" value="C:cell outer membrane"/>
    <property type="evidence" value="ECO:0007669"/>
    <property type="project" value="UniProtKB-SubCell"/>
</dbReference>
<evidence type="ECO:0000259" key="8">
    <source>
        <dbReference type="SMART" id="SM00965"/>
    </source>
</evidence>
<organism evidence="9 10">
    <name type="scientific">Alteromonas lipolytica</name>
    <dbReference type="NCBI Taxonomy" id="1856405"/>
    <lineage>
        <taxon>Bacteria</taxon>
        <taxon>Pseudomonadati</taxon>
        <taxon>Pseudomonadota</taxon>
        <taxon>Gammaproteobacteria</taxon>
        <taxon>Alteromonadales</taxon>
        <taxon>Alteromonadaceae</taxon>
        <taxon>Alteromonas/Salinimonas group</taxon>
        <taxon>Alteromonas</taxon>
    </lineage>
</organism>
<evidence type="ECO:0000256" key="7">
    <source>
        <dbReference type="RuleBase" id="RU003357"/>
    </source>
</evidence>
<keyword evidence="2" id="KW-0813">Transport</keyword>
<dbReference type="InterPro" id="IPR012910">
    <property type="entry name" value="Plug_dom"/>
</dbReference>
<evidence type="ECO:0000256" key="2">
    <source>
        <dbReference type="ARBA" id="ARBA00022448"/>
    </source>
</evidence>
<dbReference type="InterPro" id="IPR000531">
    <property type="entry name" value="Beta-barrel_TonB"/>
</dbReference>
<sequence>MIWPAVSSGKEDPSGATYHDFSVRTQTADKSLIEVAGQARTTLLFPFELAQQVVLPGIEGRFTLEQALTRLLQDSPLTLNRGNNGYLTIVPRQVEVVVAEEPLPESTKEQESELPVFERISVLGNRASARGAYDSAVPLDIIAVDSPFFAGSPTMLDALTKTVPSLNVNAQTTNDAAMLVRPANLRGLASDHTLTLINGKRRHRSAVITFLGGGLSDGAQGPDISVLPVSAIEQAEVLRDGAAAQYGSDAIAGVMNFKLKSTPGKGSISVSRGEFSAGDGEHFAVQLSQGIAVAEEGNLQLSGEYQQQQPTNRSVQRGDAQSLTDAGNLFVNTPAQVWGSAAMDEDIKLAVNLSLPLNARHQFYAFALGTRREMEGEFYYRNPQRRQGVFVSAPTSAQNLLIADLDGVGHGLECPVIAVTEQNVLNNEAFLQIAADTPLGQNCFAFNEWFPGGFTPRFGGTVKDATFYLGNRGELVNDWQYDVSAGVGYSSIRYYIHNTINPSLGPLSPTEFNPGGASQLERNASVGLIKSFPGVGFEPVTLAMGLEWRSERYRQIAGDEASYEVGPYAQNVTGAASGFSVGANGFPGYRPETSGAWQRETRAVYVDVTIPVSPSWLTTAAFRAENFSDFGSHVDGKLSARWQATELLAYRASVSSGFKAPTVGQSNIINISTKFGLSGLEDQVTLPPSNAVARQLGATPLTPEESVNVSVGIMADFATDAQLSVDFYQIYLADRISTTSAIPLDEPTIALLIEQGFGEAETYRSAKFFTNDFDTRTRGLDVVLNWRFALFGWQHELLAMLNWTDTQVTRVSAQEIAQRPDAVNLTAQRIRMLEDNLPSYRASIGLTQRAGEHQLAWQLNYYGAFYEDHLDAAAGFNIESGQRVTVDVRWLYNFTEQWKVTLGVNNLLNTQPDLNPYRYLAGAKYPPTSPGGFDGRYVFATMNVSW</sequence>
<evidence type="ECO:0000256" key="1">
    <source>
        <dbReference type="ARBA" id="ARBA00004442"/>
    </source>
</evidence>
<comment type="subcellular location">
    <subcellularLocation>
        <location evidence="1 7">Cell outer membrane</location>
    </subcellularLocation>
</comment>
<evidence type="ECO:0000256" key="6">
    <source>
        <dbReference type="ARBA" id="ARBA00023237"/>
    </source>
</evidence>
<dbReference type="Gene3D" id="2.40.170.20">
    <property type="entry name" value="TonB-dependent receptor, beta-barrel domain"/>
    <property type="match status" value="1"/>
</dbReference>
<evidence type="ECO:0000313" key="10">
    <source>
        <dbReference type="Proteomes" id="UP000176037"/>
    </source>
</evidence>
<keyword evidence="5 7" id="KW-0472">Membrane</keyword>
<dbReference type="Gene3D" id="3.55.50.30">
    <property type="match status" value="1"/>
</dbReference>
<dbReference type="PANTHER" id="PTHR47234">
    <property type="match status" value="1"/>
</dbReference>
<dbReference type="SUPFAM" id="SSF56935">
    <property type="entry name" value="Porins"/>
    <property type="match status" value="1"/>
</dbReference>
<name>A0A1E8FJH8_9ALTE</name>
<dbReference type="EMBL" id="MJIC01000004">
    <property type="protein sequence ID" value="OFI36099.1"/>
    <property type="molecule type" value="Genomic_DNA"/>
</dbReference>
<dbReference type="PANTHER" id="PTHR47234:SF3">
    <property type="entry name" value="SECRETIN_TONB SHORT N-TERMINAL DOMAIN-CONTAINING PROTEIN"/>
    <property type="match status" value="1"/>
</dbReference>
<dbReference type="Pfam" id="PF07715">
    <property type="entry name" value="Plug"/>
    <property type="match status" value="1"/>
</dbReference>
<dbReference type="STRING" id="1856405.BFC17_09730"/>
<reference evidence="9 10" key="1">
    <citation type="submission" date="2016-09" db="EMBL/GenBank/DDBJ databases">
        <title>Alteromonas lipolytica, a new species isolated from sea water.</title>
        <authorList>
            <person name="Wu Y.-H."/>
            <person name="Cheng H."/>
            <person name="Xu X.-W."/>
        </authorList>
    </citation>
    <scope>NUCLEOTIDE SEQUENCE [LARGE SCALE GENOMIC DNA]</scope>
    <source>
        <strain evidence="9 10">JW12</strain>
    </source>
</reference>
<dbReference type="GO" id="GO:0006826">
    <property type="term" value="P:iron ion transport"/>
    <property type="evidence" value="ECO:0007669"/>
    <property type="project" value="UniProtKB-KW"/>
</dbReference>
<dbReference type="InterPro" id="IPR011662">
    <property type="entry name" value="Secretin/TonB_short_N"/>
</dbReference>
<evidence type="ECO:0000256" key="4">
    <source>
        <dbReference type="ARBA" id="ARBA00023004"/>
    </source>
</evidence>
<dbReference type="InterPro" id="IPR036942">
    <property type="entry name" value="Beta-barrel_TonB_sf"/>
</dbReference>
<evidence type="ECO:0000313" key="9">
    <source>
        <dbReference type="EMBL" id="OFI36099.1"/>
    </source>
</evidence>
<comment type="caution">
    <text evidence="9">The sequence shown here is derived from an EMBL/GenBank/DDBJ whole genome shotgun (WGS) entry which is preliminary data.</text>
</comment>
<dbReference type="AlphaFoldDB" id="A0A1E8FJH8"/>
<protein>
    <recommendedName>
        <fullName evidence="8">Secretin/TonB short N-terminal domain-containing protein</fullName>
    </recommendedName>
</protein>
<dbReference type="Proteomes" id="UP000176037">
    <property type="component" value="Unassembled WGS sequence"/>
</dbReference>
<keyword evidence="4" id="KW-0408">Iron</keyword>
<accession>A0A1E8FJH8</accession>
<comment type="similarity">
    <text evidence="7">Belongs to the TonB-dependent receptor family.</text>
</comment>
<evidence type="ECO:0000256" key="3">
    <source>
        <dbReference type="ARBA" id="ARBA00022496"/>
    </source>
</evidence>
<dbReference type="InterPro" id="IPR037066">
    <property type="entry name" value="Plug_dom_sf"/>
</dbReference>
<gene>
    <name evidence="9" type="ORF">BFC17_09730</name>
</gene>
<dbReference type="Pfam" id="PF00593">
    <property type="entry name" value="TonB_dep_Rec_b-barrel"/>
    <property type="match status" value="1"/>
</dbReference>
<evidence type="ECO:0000256" key="5">
    <source>
        <dbReference type="ARBA" id="ARBA00023136"/>
    </source>
</evidence>